<evidence type="ECO:0000256" key="1">
    <source>
        <dbReference type="ARBA" id="ARBA00005817"/>
    </source>
</evidence>
<gene>
    <name evidence="5" type="ORF">ACFQGB_17905</name>
</gene>
<dbReference type="FunFam" id="3.40.50.1220:FF:000001">
    <property type="entry name" value="Electron transfer flavoprotein, alpha subunit"/>
    <property type="match status" value="1"/>
</dbReference>
<proteinExistence type="inferred from homology"/>
<keyword evidence="2" id="KW-0285">Flavoprotein</keyword>
<sequence>MSDVLAVAEHRRGELRDVSLEVVTAGIELAAAVGGDLHVAVVGGDVDAFAGELAVEGVATVHTVAFGEDYNHDVHVQALGALVDALDPGYVLAANSVSALDYAPALAEALDAPLVTDAIAFDAADDGIAVTREFYGGKTEGTLHVTGTPAVVTTRPTEWPATTATGDADVEAFDATIDRDAIRTDVTGYEEVLAGDVDITDADVIVSIGRGIKEEENLDLVEELADALDATLAASRPIVDNEWLPKNRQVGQSGKVVTPEIYIAIGISGATQHIAGMKGADTIIAINDDPSAPIFDIADYGIVDDLFDVVPLLTEAFS</sequence>
<dbReference type="Pfam" id="PF00766">
    <property type="entry name" value="ETF_alpha"/>
    <property type="match status" value="1"/>
</dbReference>
<dbReference type="SMART" id="SM00893">
    <property type="entry name" value="ETF"/>
    <property type="match status" value="1"/>
</dbReference>
<dbReference type="InterPro" id="IPR029035">
    <property type="entry name" value="DHS-like_NAD/FAD-binding_dom"/>
</dbReference>
<accession>A0ABD5VGU8</accession>
<evidence type="ECO:0000313" key="6">
    <source>
        <dbReference type="Proteomes" id="UP001596395"/>
    </source>
</evidence>
<organism evidence="5 6">
    <name type="scientific">Halorubellus litoreus</name>
    <dbReference type="NCBI Taxonomy" id="755308"/>
    <lineage>
        <taxon>Archaea</taxon>
        <taxon>Methanobacteriati</taxon>
        <taxon>Methanobacteriota</taxon>
        <taxon>Stenosarchaea group</taxon>
        <taxon>Halobacteria</taxon>
        <taxon>Halobacteriales</taxon>
        <taxon>Halorubellaceae</taxon>
        <taxon>Halorubellus</taxon>
    </lineage>
</organism>
<dbReference type="InterPro" id="IPR014730">
    <property type="entry name" value="ETF_a/b_N"/>
</dbReference>
<comment type="similarity">
    <text evidence="1">Belongs to the ETF alpha-subunit/FixB family.</text>
</comment>
<name>A0ABD5VGU8_9EURY</name>
<dbReference type="Pfam" id="PF01012">
    <property type="entry name" value="ETF"/>
    <property type="match status" value="1"/>
</dbReference>
<dbReference type="EMBL" id="JBHSXN010000004">
    <property type="protein sequence ID" value="MFC6954745.1"/>
    <property type="molecule type" value="Genomic_DNA"/>
</dbReference>
<dbReference type="Proteomes" id="UP001596395">
    <property type="component" value="Unassembled WGS sequence"/>
</dbReference>
<evidence type="ECO:0000256" key="3">
    <source>
        <dbReference type="ARBA" id="ARBA00022827"/>
    </source>
</evidence>
<dbReference type="SUPFAM" id="SSF52467">
    <property type="entry name" value="DHS-like NAD/FAD-binding domain"/>
    <property type="match status" value="1"/>
</dbReference>
<dbReference type="PANTHER" id="PTHR43153">
    <property type="entry name" value="ELECTRON TRANSFER FLAVOPROTEIN ALPHA"/>
    <property type="match status" value="1"/>
</dbReference>
<keyword evidence="3" id="KW-0274">FAD</keyword>
<dbReference type="SUPFAM" id="SSF52402">
    <property type="entry name" value="Adenine nucleotide alpha hydrolases-like"/>
    <property type="match status" value="1"/>
</dbReference>
<evidence type="ECO:0000259" key="4">
    <source>
        <dbReference type="SMART" id="SM00893"/>
    </source>
</evidence>
<dbReference type="InterPro" id="IPR014731">
    <property type="entry name" value="ETF_asu_C"/>
</dbReference>
<feature type="domain" description="Electron transfer flavoprotein alpha/beta-subunit N-terminal" evidence="4">
    <location>
        <begin position="4"/>
        <end position="186"/>
    </location>
</feature>
<dbReference type="PIRSF" id="PIRSF000089">
    <property type="entry name" value="Electra_flavoP_a"/>
    <property type="match status" value="1"/>
</dbReference>
<comment type="caution">
    <text evidence="5">The sequence shown here is derived from an EMBL/GenBank/DDBJ whole genome shotgun (WGS) entry which is preliminary data.</text>
</comment>
<dbReference type="Gene3D" id="3.40.50.1220">
    <property type="entry name" value="TPP-binding domain"/>
    <property type="match status" value="1"/>
</dbReference>
<reference evidence="5 6" key="1">
    <citation type="journal article" date="2019" name="Int. J. Syst. Evol. Microbiol.">
        <title>The Global Catalogue of Microorganisms (GCM) 10K type strain sequencing project: providing services to taxonomists for standard genome sequencing and annotation.</title>
        <authorList>
            <consortium name="The Broad Institute Genomics Platform"/>
            <consortium name="The Broad Institute Genome Sequencing Center for Infectious Disease"/>
            <person name="Wu L."/>
            <person name="Ma J."/>
        </authorList>
    </citation>
    <scope>NUCLEOTIDE SEQUENCE [LARGE SCALE GENOMIC DNA]</scope>
    <source>
        <strain evidence="5 6">GX26</strain>
    </source>
</reference>
<evidence type="ECO:0000256" key="2">
    <source>
        <dbReference type="ARBA" id="ARBA00022630"/>
    </source>
</evidence>
<dbReference type="InterPro" id="IPR014729">
    <property type="entry name" value="Rossmann-like_a/b/a_fold"/>
</dbReference>
<dbReference type="InterPro" id="IPR001308">
    <property type="entry name" value="ETF_a/FixB"/>
</dbReference>
<keyword evidence="6" id="KW-1185">Reference proteome</keyword>
<dbReference type="Gene3D" id="3.40.50.620">
    <property type="entry name" value="HUPs"/>
    <property type="match status" value="1"/>
</dbReference>
<dbReference type="RefSeq" id="WP_336351688.1">
    <property type="nucleotide sequence ID" value="NZ_JAZAQL010000004.1"/>
</dbReference>
<protein>
    <submittedName>
        <fullName evidence="5">Electron transfer flavoprotein subunit alpha/FixB family protein</fullName>
    </submittedName>
</protein>
<dbReference type="AlphaFoldDB" id="A0ABD5VGU8"/>
<evidence type="ECO:0000313" key="5">
    <source>
        <dbReference type="EMBL" id="MFC6954745.1"/>
    </source>
</evidence>
<dbReference type="PANTHER" id="PTHR43153:SF1">
    <property type="entry name" value="ELECTRON TRANSFER FLAVOPROTEIN SUBUNIT ALPHA, MITOCHONDRIAL"/>
    <property type="match status" value="1"/>
</dbReference>